<reference evidence="2 3" key="1">
    <citation type="submission" date="2024-09" db="EMBL/GenBank/DDBJ databases">
        <title>Chromosome-scale assembly of Riccia fluitans.</title>
        <authorList>
            <person name="Paukszto L."/>
            <person name="Sawicki J."/>
            <person name="Karawczyk K."/>
            <person name="Piernik-Szablinska J."/>
            <person name="Szczecinska M."/>
            <person name="Mazdziarz M."/>
        </authorList>
    </citation>
    <scope>NUCLEOTIDE SEQUENCE [LARGE SCALE GENOMIC DNA]</scope>
    <source>
        <strain evidence="2">Rf_01</strain>
        <tissue evidence="2">Aerial parts of the thallus</tissue>
    </source>
</reference>
<dbReference type="Proteomes" id="UP001605036">
    <property type="component" value="Unassembled WGS sequence"/>
</dbReference>
<proteinExistence type="predicted"/>
<feature type="compositionally biased region" description="Polar residues" evidence="1">
    <location>
        <begin position="123"/>
        <end position="143"/>
    </location>
</feature>
<dbReference type="EMBL" id="JBHFFA010000001">
    <property type="protein sequence ID" value="KAL2651600.1"/>
    <property type="molecule type" value="Genomic_DNA"/>
</dbReference>
<gene>
    <name evidence="2" type="ORF">R1flu_019728</name>
</gene>
<protein>
    <recommendedName>
        <fullName evidence="4">CCHC-type domain-containing protein</fullName>
    </recommendedName>
</protein>
<evidence type="ECO:0000313" key="3">
    <source>
        <dbReference type="Proteomes" id="UP001605036"/>
    </source>
</evidence>
<evidence type="ECO:0008006" key="4">
    <source>
        <dbReference type="Google" id="ProtNLM"/>
    </source>
</evidence>
<dbReference type="AlphaFoldDB" id="A0ABD1ZJH1"/>
<comment type="caution">
    <text evidence="2">The sequence shown here is derived from an EMBL/GenBank/DDBJ whole genome shotgun (WGS) entry which is preliminary data.</text>
</comment>
<organism evidence="2 3">
    <name type="scientific">Riccia fluitans</name>
    <dbReference type="NCBI Taxonomy" id="41844"/>
    <lineage>
        <taxon>Eukaryota</taxon>
        <taxon>Viridiplantae</taxon>
        <taxon>Streptophyta</taxon>
        <taxon>Embryophyta</taxon>
        <taxon>Marchantiophyta</taxon>
        <taxon>Marchantiopsida</taxon>
        <taxon>Marchantiidae</taxon>
        <taxon>Marchantiales</taxon>
        <taxon>Ricciaceae</taxon>
        <taxon>Riccia</taxon>
    </lineage>
</organism>
<accession>A0ABD1ZJH1</accession>
<evidence type="ECO:0000313" key="2">
    <source>
        <dbReference type="EMBL" id="KAL2651600.1"/>
    </source>
</evidence>
<keyword evidence="3" id="KW-1185">Reference proteome</keyword>
<feature type="region of interest" description="Disordered" evidence="1">
    <location>
        <begin position="119"/>
        <end position="160"/>
    </location>
</feature>
<evidence type="ECO:0000256" key="1">
    <source>
        <dbReference type="SAM" id="MobiDB-lite"/>
    </source>
</evidence>
<sequence>MGSLCSDVSSHFPSIFASSSICIRQRYEEALGILEKYYPNGKEAVAYIRAIDPRKFSRYALVLPSQAIPPITEQDLASSITCRASEAAVCKGRARTVRIPNGGGTSRRHREYMYPVRDEPRLINSQGPHPTTSEEAASPSTQNDRGKSTRKCGVCRETGHHKDTYPVKKQADALRAQYFTDSFQIVFFR</sequence>
<name>A0ABD1ZJH1_9MARC</name>